<reference evidence="1" key="1">
    <citation type="journal article" date="2020" name="Nature">
        <title>Giant virus diversity and host interactions through global metagenomics.</title>
        <authorList>
            <person name="Schulz F."/>
            <person name="Roux S."/>
            <person name="Paez-Espino D."/>
            <person name="Jungbluth S."/>
            <person name="Walsh D.A."/>
            <person name="Denef V.J."/>
            <person name="McMahon K.D."/>
            <person name="Konstantinidis K.T."/>
            <person name="Eloe-Fadrosh E.A."/>
            <person name="Kyrpides N.C."/>
            <person name="Woyke T."/>
        </authorList>
    </citation>
    <scope>NUCLEOTIDE SEQUENCE</scope>
    <source>
        <strain evidence="1">GVMAG-S-1038524-41</strain>
    </source>
</reference>
<dbReference type="AlphaFoldDB" id="A0A6C0JRH7"/>
<dbReference type="EMBL" id="MN740671">
    <property type="protein sequence ID" value="QHU07037.1"/>
    <property type="molecule type" value="Genomic_DNA"/>
</dbReference>
<proteinExistence type="predicted"/>
<name>A0A6C0JRH7_9ZZZZ</name>
<accession>A0A6C0JRH7</accession>
<organism evidence="1">
    <name type="scientific">viral metagenome</name>
    <dbReference type="NCBI Taxonomy" id="1070528"/>
    <lineage>
        <taxon>unclassified sequences</taxon>
        <taxon>metagenomes</taxon>
        <taxon>organismal metagenomes</taxon>
    </lineage>
</organism>
<sequence length="55" mass="6104">MTTYFVSGPLEISTEEFTQHYSGELLRAVKRNASFVVGDAPGVDTLTQAFLYPFT</sequence>
<evidence type="ECO:0000313" key="1">
    <source>
        <dbReference type="EMBL" id="QHU07037.1"/>
    </source>
</evidence>
<protein>
    <submittedName>
        <fullName evidence="1">Uncharacterized protein</fullName>
    </submittedName>
</protein>